<keyword evidence="1" id="KW-0812">Transmembrane</keyword>
<feature type="transmembrane region" description="Helical" evidence="1">
    <location>
        <begin position="60"/>
        <end position="81"/>
    </location>
</feature>
<feature type="transmembrane region" description="Helical" evidence="1">
    <location>
        <begin position="32"/>
        <end position="53"/>
    </location>
</feature>
<name>A0A8D9E526_9HEMI</name>
<dbReference type="AlphaFoldDB" id="A0A8D9E526"/>
<dbReference type="EMBL" id="HBUF01421379">
    <property type="protein sequence ID" value="CAG6740831.1"/>
    <property type="molecule type" value="Transcribed_RNA"/>
</dbReference>
<keyword evidence="1" id="KW-0472">Membrane</keyword>
<organism evidence="2">
    <name type="scientific">Cacopsylla melanoneura</name>
    <dbReference type="NCBI Taxonomy" id="428564"/>
    <lineage>
        <taxon>Eukaryota</taxon>
        <taxon>Metazoa</taxon>
        <taxon>Ecdysozoa</taxon>
        <taxon>Arthropoda</taxon>
        <taxon>Hexapoda</taxon>
        <taxon>Insecta</taxon>
        <taxon>Pterygota</taxon>
        <taxon>Neoptera</taxon>
        <taxon>Paraneoptera</taxon>
        <taxon>Hemiptera</taxon>
        <taxon>Sternorrhyncha</taxon>
        <taxon>Psylloidea</taxon>
        <taxon>Psyllidae</taxon>
        <taxon>Psyllinae</taxon>
        <taxon>Cacopsylla</taxon>
    </lineage>
</organism>
<proteinExistence type="predicted"/>
<accession>A0A8D9E526</accession>
<evidence type="ECO:0000313" key="2">
    <source>
        <dbReference type="EMBL" id="CAG6740831.1"/>
    </source>
</evidence>
<protein>
    <submittedName>
        <fullName evidence="2">Uncharacterized protein</fullName>
    </submittedName>
</protein>
<keyword evidence="1" id="KW-1133">Transmembrane helix</keyword>
<evidence type="ECO:0000256" key="1">
    <source>
        <dbReference type="SAM" id="Phobius"/>
    </source>
</evidence>
<reference evidence="2" key="1">
    <citation type="submission" date="2021-05" db="EMBL/GenBank/DDBJ databases">
        <authorList>
            <person name="Alioto T."/>
            <person name="Alioto T."/>
            <person name="Gomez Garrido J."/>
        </authorList>
    </citation>
    <scope>NUCLEOTIDE SEQUENCE</scope>
</reference>
<sequence length="112" mass="12526">MCNSCASFAPLVQNGNTFSVYFSLSFSAYNSLFSLFCFILLVSISFTSVYFSLSLSPSPFLSLFLLSSISLSPLLSSLFHISSLFLLSSLLNVHENIESFEFFYSNKIPTFF</sequence>